<dbReference type="EMBL" id="CP022295">
    <property type="protein sequence ID" value="QSR27216.1"/>
    <property type="molecule type" value="Genomic_DNA"/>
</dbReference>
<name>A0ABX7PML1_9ACTN</name>
<gene>
    <name evidence="1" type="ORF">CFH99_16470</name>
</gene>
<keyword evidence="2" id="KW-1185">Reference proteome</keyword>
<sequence length="381" mass="41269">MEVWPIPAQPRACGRPVLMVRTYCMRRGYRRCMLRFLPFLLVVAALTGCSHEDGARGPSTPALVAPYPFPAASAEVPPGHREVLCPDLRGDGTGLTIRLVVPQQATSSHREGNGCAFTLRSDPRRAVSVQIDPDESLARWRETYLDPYVSDDGDDAVGDITYRSDAPGLDGSTAEELRWYSFSDGSPTRVVSLLAAGIRLSWSVPDGEPLPATALDLVRRSVAVLAGTRTSCPNRGGSGHRSLTFAPPKDVGWVEGEAGRCRIYVDGSLTTLEGGEVDPAPSGIDALAARVRRDPEATGIRLERGVATISGERADRLSWEVVRAEETENYEPAGTWRIVVVESASARVRWGATPAWWRDHGAVFDRLVESVAVSPGRPSRS</sequence>
<evidence type="ECO:0000313" key="1">
    <source>
        <dbReference type="EMBL" id="QSR27216.1"/>
    </source>
</evidence>
<evidence type="ECO:0008006" key="3">
    <source>
        <dbReference type="Google" id="ProtNLM"/>
    </source>
</evidence>
<evidence type="ECO:0000313" key="2">
    <source>
        <dbReference type="Proteomes" id="UP000662818"/>
    </source>
</evidence>
<dbReference type="Proteomes" id="UP000662818">
    <property type="component" value="Chromosome"/>
</dbReference>
<reference evidence="1 2" key="1">
    <citation type="submission" date="2017-06" db="EMBL/GenBank/DDBJ databases">
        <title>Complete Genome Sequence of the Soil Carbazole-Degrading Bacterium Nocardioides aromaticivorans IC177.</title>
        <authorList>
            <person name="Vejarano F."/>
            <person name="Suzuki-Minakuchi C."/>
            <person name="Ohtsubo Y."/>
            <person name="Tsuda M."/>
            <person name="Okada K."/>
            <person name="Nojiri H."/>
        </authorList>
    </citation>
    <scope>NUCLEOTIDE SEQUENCE [LARGE SCALE GENOMIC DNA]</scope>
    <source>
        <strain evidence="1 2">IC177</strain>
    </source>
</reference>
<accession>A0ABX7PML1</accession>
<protein>
    <recommendedName>
        <fullName evidence="3">DUF3558 domain-containing protein</fullName>
    </recommendedName>
</protein>
<organism evidence="1 2">
    <name type="scientific">Nocardioides aromaticivorans</name>
    <dbReference type="NCBI Taxonomy" id="200618"/>
    <lineage>
        <taxon>Bacteria</taxon>
        <taxon>Bacillati</taxon>
        <taxon>Actinomycetota</taxon>
        <taxon>Actinomycetes</taxon>
        <taxon>Propionibacteriales</taxon>
        <taxon>Nocardioidaceae</taxon>
        <taxon>Nocardioides</taxon>
    </lineage>
</organism>
<proteinExistence type="predicted"/>